<dbReference type="PANTHER" id="PTHR43461">
    <property type="entry name" value="TRANSMEMBRANE PROTEIN 256"/>
    <property type="match status" value="1"/>
</dbReference>
<keyword evidence="4 6" id="KW-1133">Transmembrane helix</keyword>
<reference evidence="7 8" key="1">
    <citation type="submission" date="2019-10" db="EMBL/GenBank/DDBJ databases">
        <title>Assembly and Annotation for the nematode Trichostrongylus colubriformis.</title>
        <authorList>
            <person name="Martin J."/>
        </authorList>
    </citation>
    <scope>NUCLEOTIDE SEQUENCE [LARGE SCALE GENOMIC DNA]</scope>
    <source>
        <strain evidence="7">G859</strain>
        <tissue evidence="7">Whole worm</tissue>
    </source>
</reference>
<dbReference type="InterPro" id="IPR006696">
    <property type="entry name" value="DUF423"/>
</dbReference>
<protein>
    <submittedName>
        <fullName evidence="7">Conserved plasma membrane protein</fullName>
    </submittedName>
</protein>
<evidence type="ECO:0000256" key="6">
    <source>
        <dbReference type="SAM" id="Phobius"/>
    </source>
</evidence>
<sequence length="157" mass="16954">MSITSMSLAQLNWLLSYIPEVALPRKKAPIGTTPGATIRSSVTEGMYQMVRLAGLSGAVAVTVGAYGAHVIRDNEAIDVRRKKAFETGSRYHLIHTVALFATPSARYPLITGTLLIGGITLFCGPCYHYSLTGKESTRRVTPLGGILLILGWLSFML</sequence>
<evidence type="ECO:0000256" key="2">
    <source>
        <dbReference type="ARBA" id="ARBA00006208"/>
    </source>
</evidence>
<organism evidence="7 8">
    <name type="scientific">Trichostrongylus colubriformis</name>
    <name type="common">Black scour worm</name>
    <dbReference type="NCBI Taxonomy" id="6319"/>
    <lineage>
        <taxon>Eukaryota</taxon>
        <taxon>Metazoa</taxon>
        <taxon>Ecdysozoa</taxon>
        <taxon>Nematoda</taxon>
        <taxon>Chromadorea</taxon>
        <taxon>Rhabditida</taxon>
        <taxon>Rhabditina</taxon>
        <taxon>Rhabditomorpha</taxon>
        <taxon>Strongyloidea</taxon>
        <taxon>Trichostrongylidae</taxon>
        <taxon>Trichostrongylus</taxon>
    </lineage>
</organism>
<proteinExistence type="inferred from homology"/>
<evidence type="ECO:0000256" key="5">
    <source>
        <dbReference type="ARBA" id="ARBA00023136"/>
    </source>
</evidence>
<comment type="similarity">
    <text evidence="2">Belongs to the TMEM256 family.</text>
</comment>
<feature type="transmembrane region" description="Helical" evidence="6">
    <location>
        <begin position="49"/>
        <end position="71"/>
    </location>
</feature>
<keyword evidence="3 6" id="KW-0812">Transmembrane</keyword>
<feature type="transmembrane region" description="Helical" evidence="6">
    <location>
        <begin position="107"/>
        <end position="128"/>
    </location>
</feature>
<dbReference type="GO" id="GO:0016020">
    <property type="term" value="C:membrane"/>
    <property type="evidence" value="ECO:0007669"/>
    <property type="project" value="UniProtKB-SubCell"/>
</dbReference>
<evidence type="ECO:0000256" key="4">
    <source>
        <dbReference type="ARBA" id="ARBA00022989"/>
    </source>
</evidence>
<dbReference type="Proteomes" id="UP001331761">
    <property type="component" value="Unassembled WGS sequence"/>
</dbReference>
<evidence type="ECO:0000256" key="3">
    <source>
        <dbReference type="ARBA" id="ARBA00022692"/>
    </source>
</evidence>
<name>A0AAN8IEM1_TRICO</name>
<gene>
    <name evidence="7" type="ORF">GCK32_012928</name>
</gene>
<evidence type="ECO:0000313" key="7">
    <source>
        <dbReference type="EMBL" id="KAK5970411.1"/>
    </source>
</evidence>
<comment type="subcellular location">
    <subcellularLocation>
        <location evidence="1">Membrane</location>
        <topology evidence="1">Multi-pass membrane protein</topology>
    </subcellularLocation>
</comment>
<dbReference type="EMBL" id="WIXE01019024">
    <property type="protein sequence ID" value="KAK5970411.1"/>
    <property type="molecule type" value="Genomic_DNA"/>
</dbReference>
<evidence type="ECO:0000256" key="1">
    <source>
        <dbReference type="ARBA" id="ARBA00004141"/>
    </source>
</evidence>
<accession>A0AAN8IEM1</accession>
<keyword evidence="5 6" id="KW-0472">Membrane</keyword>
<evidence type="ECO:0000313" key="8">
    <source>
        <dbReference type="Proteomes" id="UP001331761"/>
    </source>
</evidence>
<dbReference type="AlphaFoldDB" id="A0AAN8IEM1"/>
<comment type="caution">
    <text evidence="7">The sequence shown here is derived from an EMBL/GenBank/DDBJ whole genome shotgun (WGS) entry which is preliminary data.</text>
</comment>
<dbReference type="PANTHER" id="PTHR43461:SF1">
    <property type="entry name" value="TRANSMEMBRANE PROTEIN 256"/>
    <property type="match status" value="1"/>
</dbReference>
<dbReference type="Pfam" id="PF04241">
    <property type="entry name" value="DUF423"/>
    <property type="match status" value="1"/>
</dbReference>
<keyword evidence="8" id="KW-1185">Reference proteome</keyword>